<name>A0A835RUA8_VANPL</name>
<evidence type="ECO:0000313" key="3">
    <source>
        <dbReference type="EMBL" id="KAG0491972.1"/>
    </source>
</evidence>
<gene>
    <name evidence="3" type="ORF">HPP92_005370</name>
</gene>
<sequence length="106" mass="11456">MVSRGDDRSRETSGARNGLAENEFPLASWKENGAAMMGMMRQKRLLLLGLPFLYALQVSVGGEGLMLLSVPTANSGGSDAGYFTDEVGLMQLSSSFSGRMQMEEEK</sequence>
<comment type="caution">
    <text evidence="3">The sequence shown here is derived from an EMBL/GenBank/DDBJ whole genome shotgun (WGS) entry which is preliminary data.</text>
</comment>
<keyword evidence="4" id="KW-1185">Reference proteome</keyword>
<dbReference type="Proteomes" id="UP000636800">
    <property type="component" value="Chromosome 2"/>
</dbReference>
<dbReference type="OrthoDB" id="8068875at2759"/>
<accession>A0A835RUA8</accession>
<proteinExistence type="predicted"/>
<dbReference type="AlphaFoldDB" id="A0A835RUA8"/>
<feature type="region of interest" description="Disordered" evidence="1">
    <location>
        <begin position="1"/>
        <end position="20"/>
    </location>
</feature>
<reference evidence="3 4" key="1">
    <citation type="journal article" date="2020" name="Nat. Food">
        <title>A phased Vanilla planifolia genome enables genetic improvement of flavour and production.</title>
        <authorList>
            <person name="Hasing T."/>
            <person name="Tang H."/>
            <person name="Brym M."/>
            <person name="Khazi F."/>
            <person name="Huang T."/>
            <person name="Chambers A.H."/>
        </authorList>
    </citation>
    <scope>NUCLEOTIDE SEQUENCE [LARGE SCALE GENOMIC DNA]</scope>
    <source>
        <tissue evidence="3">Leaf</tissue>
    </source>
</reference>
<feature type="transmembrane region" description="Helical" evidence="2">
    <location>
        <begin position="45"/>
        <end position="68"/>
    </location>
</feature>
<keyword evidence="2" id="KW-1133">Transmembrane helix</keyword>
<keyword evidence="2" id="KW-0472">Membrane</keyword>
<evidence type="ECO:0000313" key="4">
    <source>
        <dbReference type="Proteomes" id="UP000636800"/>
    </source>
</evidence>
<dbReference type="EMBL" id="JADCNL010000002">
    <property type="protein sequence ID" value="KAG0491972.1"/>
    <property type="molecule type" value="Genomic_DNA"/>
</dbReference>
<organism evidence="3 4">
    <name type="scientific">Vanilla planifolia</name>
    <name type="common">Vanilla</name>
    <dbReference type="NCBI Taxonomy" id="51239"/>
    <lineage>
        <taxon>Eukaryota</taxon>
        <taxon>Viridiplantae</taxon>
        <taxon>Streptophyta</taxon>
        <taxon>Embryophyta</taxon>
        <taxon>Tracheophyta</taxon>
        <taxon>Spermatophyta</taxon>
        <taxon>Magnoliopsida</taxon>
        <taxon>Liliopsida</taxon>
        <taxon>Asparagales</taxon>
        <taxon>Orchidaceae</taxon>
        <taxon>Vanilloideae</taxon>
        <taxon>Vanilleae</taxon>
        <taxon>Vanilla</taxon>
    </lineage>
</organism>
<evidence type="ECO:0000256" key="1">
    <source>
        <dbReference type="SAM" id="MobiDB-lite"/>
    </source>
</evidence>
<evidence type="ECO:0000256" key="2">
    <source>
        <dbReference type="SAM" id="Phobius"/>
    </source>
</evidence>
<protein>
    <submittedName>
        <fullName evidence="3">Uncharacterized protein</fullName>
    </submittedName>
</protein>
<feature type="compositionally biased region" description="Basic and acidic residues" evidence="1">
    <location>
        <begin position="1"/>
        <end position="13"/>
    </location>
</feature>
<keyword evidence="2" id="KW-0812">Transmembrane</keyword>